<accession>A0AA49JCS9</accession>
<name>A0AA49JCS9_9BACT</name>
<feature type="signal peptide" evidence="1">
    <location>
        <begin position="1"/>
        <end position="17"/>
    </location>
</feature>
<dbReference type="RefSeq" id="WP_322348150.1">
    <property type="nucleotide sequence ID" value="NZ_CP129968.2"/>
</dbReference>
<organism evidence="2">
    <name type="scientific">Marivirga arenosa</name>
    <dbReference type="NCBI Taxonomy" id="3059076"/>
    <lineage>
        <taxon>Bacteria</taxon>
        <taxon>Pseudomonadati</taxon>
        <taxon>Bacteroidota</taxon>
        <taxon>Cytophagia</taxon>
        <taxon>Cytophagales</taxon>
        <taxon>Marivirgaceae</taxon>
        <taxon>Marivirga</taxon>
    </lineage>
</organism>
<dbReference type="KEGG" id="marp:QYS47_04380"/>
<feature type="chain" id="PRO_5041326228" evidence="1">
    <location>
        <begin position="18"/>
        <end position="110"/>
    </location>
</feature>
<evidence type="ECO:0000313" key="2">
    <source>
        <dbReference type="EMBL" id="WKK81535.2"/>
    </source>
</evidence>
<evidence type="ECO:0000256" key="1">
    <source>
        <dbReference type="SAM" id="SignalP"/>
    </source>
</evidence>
<dbReference type="Proteomes" id="UP001232019">
    <property type="component" value="Chromosome"/>
</dbReference>
<protein>
    <submittedName>
        <fullName evidence="2">Uncharacterized protein</fullName>
    </submittedName>
</protein>
<keyword evidence="1" id="KW-0732">Signal</keyword>
<dbReference type="AlphaFoldDB" id="A0AA49JCS9"/>
<gene>
    <name evidence="2" type="ORF">QYS47_04380</name>
</gene>
<dbReference type="EMBL" id="CP129968">
    <property type="protein sequence ID" value="WKK81535.2"/>
    <property type="molecule type" value="Genomic_DNA"/>
</dbReference>
<sequence>MRNLIILLFLVPALSFGQDMSNSIGVVTLSEEYNNTDHRIEFLNEDGSTWDTFNCYGPWDDLPDLQILAFKPDYFVFKIKCQRETPTHYIVVVNEETGLTKKLKKSNKIR</sequence>
<reference evidence="2" key="1">
    <citation type="submission" date="2023-08" db="EMBL/GenBank/DDBJ databases">
        <title>Comparative genomics and taxonomic characterization of three novel marine species of genus Marivirga.</title>
        <authorList>
            <person name="Muhammad N."/>
            <person name="Kim S.-G."/>
        </authorList>
    </citation>
    <scope>NUCLEOTIDE SEQUENCE</scope>
    <source>
        <strain evidence="2">BKB1-2</strain>
    </source>
</reference>
<proteinExistence type="predicted"/>